<sequence>MRRYLGLSYVGSTSALGVAFCCVLPMVMTLLGMGGSWLAVFGKVAGVSYHVLAVSTVLVVAPWLVAHRRGALARLRWWLAGSTAMTVLAWVMVLTESRINDYLIRQM</sequence>
<name>A0A2S0MTN9_9RHOB</name>
<evidence type="ECO:0000313" key="2">
    <source>
        <dbReference type="EMBL" id="AVO39232.1"/>
    </source>
</evidence>
<protein>
    <submittedName>
        <fullName evidence="2">Uncharacterized protein</fullName>
    </submittedName>
</protein>
<feature type="transmembrane region" description="Helical" evidence="1">
    <location>
        <begin position="7"/>
        <end position="27"/>
    </location>
</feature>
<evidence type="ECO:0000256" key="1">
    <source>
        <dbReference type="SAM" id="Phobius"/>
    </source>
</evidence>
<keyword evidence="3" id="KW-1185">Reference proteome</keyword>
<accession>A0A2S0MTN9</accession>
<dbReference type="KEGG" id="thas:C6Y53_16960"/>
<keyword evidence="1" id="KW-1133">Transmembrane helix</keyword>
<gene>
    <name evidence="2" type="ORF">C6Y53_16960</name>
</gene>
<dbReference type="EMBL" id="CP027665">
    <property type="protein sequence ID" value="AVO39232.1"/>
    <property type="molecule type" value="Genomic_DNA"/>
</dbReference>
<feature type="transmembrane region" description="Helical" evidence="1">
    <location>
        <begin position="47"/>
        <end position="65"/>
    </location>
</feature>
<reference evidence="3" key="1">
    <citation type="submission" date="2018-03" db="EMBL/GenBank/DDBJ databases">
        <title>Genomic analysis of the strain SH-1 isolated from shrimp intestine.</title>
        <authorList>
            <person name="Kim Y.-S."/>
            <person name="Kim S.-E."/>
            <person name="Kim K.-H."/>
        </authorList>
    </citation>
    <scope>NUCLEOTIDE SEQUENCE [LARGE SCALE GENOMIC DNA]</scope>
    <source>
        <strain evidence="3">SH-1</strain>
    </source>
</reference>
<dbReference type="RefSeq" id="WP_106473542.1">
    <property type="nucleotide sequence ID" value="NZ_CP027665.1"/>
</dbReference>
<keyword evidence="1" id="KW-0812">Transmembrane</keyword>
<evidence type="ECO:0000313" key="3">
    <source>
        <dbReference type="Proteomes" id="UP000237655"/>
    </source>
</evidence>
<feature type="transmembrane region" description="Helical" evidence="1">
    <location>
        <begin position="77"/>
        <end position="95"/>
    </location>
</feature>
<dbReference type="AlphaFoldDB" id="A0A2S0MTN9"/>
<dbReference type="Proteomes" id="UP000237655">
    <property type="component" value="Chromosome"/>
</dbReference>
<proteinExistence type="predicted"/>
<keyword evidence="1" id="KW-0472">Membrane</keyword>
<organism evidence="2 3">
    <name type="scientific">Pukyongiella litopenaei</name>
    <dbReference type="NCBI Taxonomy" id="2605946"/>
    <lineage>
        <taxon>Bacteria</taxon>
        <taxon>Pseudomonadati</taxon>
        <taxon>Pseudomonadota</taxon>
        <taxon>Alphaproteobacteria</taxon>
        <taxon>Rhodobacterales</taxon>
        <taxon>Paracoccaceae</taxon>
        <taxon>Pukyongiella</taxon>
    </lineage>
</organism>